<dbReference type="Pfam" id="PF03960">
    <property type="entry name" value="ArsC"/>
    <property type="match status" value="1"/>
</dbReference>
<dbReference type="Gene3D" id="3.40.30.10">
    <property type="entry name" value="Glutaredoxin"/>
    <property type="match status" value="1"/>
</dbReference>
<dbReference type="InterPro" id="IPR006660">
    <property type="entry name" value="Arsenate_reductase-like"/>
</dbReference>
<dbReference type="SUPFAM" id="SSF52833">
    <property type="entry name" value="Thioredoxin-like"/>
    <property type="match status" value="1"/>
</dbReference>
<dbReference type="AlphaFoldDB" id="A0A511R3P4"/>
<dbReference type="InterPro" id="IPR006659">
    <property type="entry name" value="Arsenate_reductase"/>
</dbReference>
<dbReference type="Proteomes" id="UP000321197">
    <property type="component" value="Unassembled WGS sequence"/>
</dbReference>
<comment type="similarity">
    <text evidence="1 3">Belongs to the ArsC family.</text>
</comment>
<sequence length="119" mass="13282">MIGVMSKITIWHHTSCGSSRGALEYLKSKGLEPEIYLYIKEKPGRTELESILKQLNMKPSELLRPGEKKGEELGLYEGASEEAILQAMSEHPILIQRPIVITEKGAVLARPKNKIDAIL</sequence>
<evidence type="ECO:0000256" key="1">
    <source>
        <dbReference type="ARBA" id="ARBA00007198"/>
    </source>
</evidence>
<dbReference type="PROSITE" id="PS51353">
    <property type="entry name" value="ARSC"/>
    <property type="match status" value="1"/>
</dbReference>
<gene>
    <name evidence="4" type="ORF">MHY01S_23970</name>
</gene>
<evidence type="ECO:0000256" key="3">
    <source>
        <dbReference type="PROSITE-ProRule" id="PRU01282"/>
    </source>
</evidence>
<evidence type="ECO:0000313" key="5">
    <source>
        <dbReference type="Proteomes" id="UP000321197"/>
    </source>
</evidence>
<proteinExistence type="inferred from homology"/>
<protein>
    <submittedName>
        <fullName evidence="4">Arsenate reductase (Glutaredoxin)</fullName>
    </submittedName>
</protein>
<organism evidence="4 5">
    <name type="scientific">Meiothermus hypogaeus NBRC 106114</name>
    <dbReference type="NCBI Taxonomy" id="1227553"/>
    <lineage>
        <taxon>Bacteria</taxon>
        <taxon>Thermotogati</taxon>
        <taxon>Deinococcota</taxon>
        <taxon>Deinococci</taxon>
        <taxon>Thermales</taxon>
        <taxon>Thermaceae</taxon>
        <taxon>Meiothermus</taxon>
    </lineage>
</organism>
<dbReference type="EMBL" id="BJXL01000085">
    <property type="protein sequence ID" value="GEM84231.1"/>
    <property type="molecule type" value="Genomic_DNA"/>
</dbReference>
<evidence type="ECO:0000313" key="4">
    <source>
        <dbReference type="EMBL" id="GEM84231.1"/>
    </source>
</evidence>
<dbReference type="PANTHER" id="PTHR30041:SF4">
    <property type="entry name" value="ARSENATE REDUCTASE"/>
    <property type="match status" value="1"/>
</dbReference>
<dbReference type="OrthoDB" id="9808142at2"/>
<dbReference type="GO" id="GO:0008794">
    <property type="term" value="F:arsenate reductase (glutaredoxin) activity"/>
    <property type="evidence" value="ECO:0007669"/>
    <property type="project" value="InterPro"/>
</dbReference>
<accession>A0A511R3P4</accession>
<keyword evidence="2" id="KW-0560">Oxidoreductase</keyword>
<comment type="caution">
    <text evidence="4">The sequence shown here is derived from an EMBL/GenBank/DDBJ whole genome shotgun (WGS) entry which is preliminary data.</text>
</comment>
<name>A0A511R3P4_9DEIN</name>
<dbReference type="PANTHER" id="PTHR30041">
    <property type="entry name" value="ARSENATE REDUCTASE"/>
    <property type="match status" value="1"/>
</dbReference>
<reference evidence="4 5" key="1">
    <citation type="submission" date="2019-07" db="EMBL/GenBank/DDBJ databases">
        <title>Whole genome shotgun sequence of Meiothermus hypogaeus NBRC 106114.</title>
        <authorList>
            <person name="Hosoyama A."/>
            <person name="Uohara A."/>
            <person name="Ohji S."/>
            <person name="Ichikawa N."/>
        </authorList>
    </citation>
    <scope>NUCLEOTIDE SEQUENCE [LARGE SCALE GENOMIC DNA]</scope>
    <source>
        <strain evidence="4 5">NBRC 106114</strain>
    </source>
</reference>
<dbReference type="InterPro" id="IPR036249">
    <property type="entry name" value="Thioredoxin-like_sf"/>
</dbReference>
<evidence type="ECO:0000256" key="2">
    <source>
        <dbReference type="ARBA" id="ARBA00023002"/>
    </source>
</evidence>
<dbReference type="NCBIfam" id="TIGR00014">
    <property type="entry name" value="arsC"/>
    <property type="match status" value="1"/>
</dbReference>